<comment type="caution">
    <text evidence="1">The sequence shown here is derived from an EMBL/GenBank/DDBJ whole genome shotgun (WGS) entry which is preliminary data.</text>
</comment>
<organism evidence="1 2">
    <name type="scientific">Ramlibacter alkalitolerans</name>
    <dbReference type="NCBI Taxonomy" id="2039631"/>
    <lineage>
        <taxon>Bacteria</taxon>
        <taxon>Pseudomonadati</taxon>
        <taxon>Pseudomonadota</taxon>
        <taxon>Betaproteobacteria</taxon>
        <taxon>Burkholderiales</taxon>
        <taxon>Comamonadaceae</taxon>
        <taxon>Ramlibacter</taxon>
    </lineage>
</organism>
<keyword evidence="2" id="KW-1185">Reference proteome</keyword>
<dbReference type="EMBL" id="JAEQND010000011">
    <property type="protein sequence ID" value="MBL0427452.1"/>
    <property type="molecule type" value="Genomic_DNA"/>
</dbReference>
<evidence type="ECO:0000313" key="1">
    <source>
        <dbReference type="EMBL" id="MBL0427452.1"/>
    </source>
</evidence>
<gene>
    <name evidence="1" type="ORF">JI746_20230</name>
</gene>
<name>A0ABS1JTA1_9BURK</name>
<protein>
    <recommendedName>
        <fullName evidence="3">DUF1311 domain-containing protein</fullName>
    </recommendedName>
</protein>
<reference evidence="1 2" key="1">
    <citation type="journal article" date="2017" name="Int. J. Syst. Evol. Microbiol.">
        <title>Ramlibacter alkalitolerans sp. nov., alkali-tolerant bacterium isolated from soil of ginseng.</title>
        <authorList>
            <person name="Lee D.H."/>
            <person name="Cha C.J."/>
        </authorList>
    </citation>
    <scope>NUCLEOTIDE SEQUENCE [LARGE SCALE GENOMIC DNA]</scope>
    <source>
        <strain evidence="1 2">KACC 19305</strain>
    </source>
</reference>
<sequence>MLRKTEWRRSGTRLSSIRWGVVAGLSAMLVMLATDAGAAASSVSEYRNATRRALAECGKADAGEARTRELVVKERRACIRRAQKEAGEKFSSALQSVENPSGKSALFRYREVFNEAIAGAQRLGQEPTAAYEQRQMSSRHALCHAWSKFELAD</sequence>
<accession>A0ABS1JTA1</accession>
<dbReference type="RefSeq" id="WP_201692074.1">
    <property type="nucleotide sequence ID" value="NZ_JAEQND010000011.1"/>
</dbReference>
<evidence type="ECO:0000313" key="2">
    <source>
        <dbReference type="Proteomes" id="UP000622707"/>
    </source>
</evidence>
<evidence type="ECO:0008006" key="3">
    <source>
        <dbReference type="Google" id="ProtNLM"/>
    </source>
</evidence>
<dbReference type="Proteomes" id="UP000622707">
    <property type="component" value="Unassembled WGS sequence"/>
</dbReference>
<proteinExistence type="predicted"/>